<sequence>MSTSVVTKHDFNDAFERRFDPTSPFVYKTVFVLLLYWQEADYDFKSEADRLELLFGEKFHYDVERFAIPSEDSATALNDEIYRVRRQYSKPNSLIIIHYGGHGDKDDERKDEDVSSPRKSVWAAKTNITNTDILDWSYIQPQLKFGKGDFLVILDCCFGAQAARASSDHVIPSNVELLAAAPMGQSVPAPGIDSFTTAFIDEVELALDRQGYAEISDLHHRLASRDRDLMQTPQHFCHRTQTTIRLQPHTQGAEVMSLSGFGTTLTMEMIFRSPLDQRILARVLRWLSNSVPHEVSGLKVTNLIHKAKAAEDLVNAMDSDKGMAQDQLRSALHLSALPEDSKVEMRSAWSNFNWSLVQSLKSIVSLDNTSDYWNANQNMKVESDPKDEETKIRQFLQDFDSNVTLLASAIERNVLSIPEILEANVDTAAQYPAAVKDLNLVQSLQKKMENILFKAALDKNASFKKDLFSDTYSANNHPKAGSLVEDYHPKFGRVLIEYSYYPVRDEKMNDAMWESVQEKNGARMEHLVKLLRGPNSGFNTPSCVSWTSTTEKTRYGLIFKHPHDKPYRAVSLYDVLGPPPCNSPPFPRPTLGQRFLIAQKIGQALLKWHSVGWLHESISSLNVLFFQNQTSNTIDYSEPLLYGFSFSRYTGHYSTPCQGKDDIIRNVYQHPERQGLFPEFTHRKEHDLYSFGVLLFELGFWSRAPELFSKYLALERIKAIKSGMLRRVQHLEPEMGTAFAGATKACLEMDLGVREDDEAKSKLARAFESRVLRKLDPGTRLDD</sequence>
<dbReference type="Pfam" id="PF00656">
    <property type="entry name" value="Peptidase_C14"/>
    <property type="match status" value="1"/>
</dbReference>
<dbReference type="PANTHER" id="PTHR37542:SF3">
    <property type="entry name" value="PRION-INHIBITION AND PROPAGATION HELO DOMAIN-CONTAINING PROTEIN"/>
    <property type="match status" value="1"/>
</dbReference>
<accession>A0A6A6TRF7</accession>
<reference evidence="2" key="1">
    <citation type="journal article" date="2020" name="Stud. Mycol.">
        <title>101 Dothideomycetes genomes: a test case for predicting lifestyles and emergence of pathogens.</title>
        <authorList>
            <person name="Haridas S."/>
            <person name="Albert R."/>
            <person name="Binder M."/>
            <person name="Bloem J."/>
            <person name="Labutti K."/>
            <person name="Salamov A."/>
            <person name="Andreopoulos B."/>
            <person name="Baker S."/>
            <person name="Barry K."/>
            <person name="Bills G."/>
            <person name="Bluhm B."/>
            <person name="Cannon C."/>
            <person name="Castanera R."/>
            <person name="Culley D."/>
            <person name="Daum C."/>
            <person name="Ezra D."/>
            <person name="Gonzalez J."/>
            <person name="Henrissat B."/>
            <person name="Kuo A."/>
            <person name="Liang C."/>
            <person name="Lipzen A."/>
            <person name="Lutzoni F."/>
            <person name="Magnuson J."/>
            <person name="Mondo S."/>
            <person name="Nolan M."/>
            <person name="Ohm R."/>
            <person name="Pangilinan J."/>
            <person name="Park H.-J."/>
            <person name="Ramirez L."/>
            <person name="Alfaro M."/>
            <person name="Sun H."/>
            <person name="Tritt A."/>
            <person name="Yoshinaga Y."/>
            <person name="Zwiers L.-H."/>
            <person name="Turgeon B."/>
            <person name="Goodwin S."/>
            <person name="Spatafora J."/>
            <person name="Crous P."/>
            <person name="Grigoriev I."/>
        </authorList>
    </citation>
    <scope>NUCLEOTIDE SEQUENCE</scope>
    <source>
        <strain evidence="2">CBS 122681</strain>
    </source>
</reference>
<dbReference type="OrthoDB" id="1911848at2759"/>
<proteinExistence type="predicted"/>
<evidence type="ECO:0000313" key="2">
    <source>
        <dbReference type="EMBL" id="KAF2662016.1"/>
    </source>
</evidence>
<dbReference type="Proteomes" id="UP000799324">
    <property type="component" value="Unassembled WGS sequence"/>
</dbReference>
<dbReference type="Gene3D" id="1.10.510.10">
    <property type="entry name" value="Transferase(Phosphotransferase) domain 1"/>
    <property type="match status" value="1"/>
</dbReference>
<protein>
    <recommendedName>
        <fullName evidence="1">Peptidase C14 caspase domain-containing protein</fullName>
    </recommendedName>
</protein>
<feature type="domain" description="Peptidase C14 caspase" evidence="1">
    <location>
        <begin position="47"/>
        <end position="164"/>
    </location>
</feature>
<dbReference type="GO" id="GO:0004197">
    <property type="term" value="F:cysteine-type endopeptidase activity"/>
    <property type="evidence" value="ECO:0007669"/>
    <property type="project" value="InterPro"/>
</dbReference>
<organism evidence="2 3">
    <name type="scientific">Lophiostoma macrostomum CBS 122681</name>
    <dbReference type="NCBI Taxonomy" id="1314788"/>
    <lineage>
        <taxon>Eukaryota</taxon>
        <taxon>Fungi</taxon>
        <taxon>Dikarya</taxon>
        <taxon>Ascomycota</taxon>
        <taxon>Pezizomycotina</taxon>
        <taxon>Dothideomycetes</taxon>
        <taxon>Pleosporomycetidae</taxon>
        <taxon>Pleosporales</taxon>
        <taxon>Lophiostomataceae</taxon>
        <taxon>Lophiostoma</taxon>
    </lineage>
</organism>
<dbReference type="GO" id="GO:0006508">
    <property type="term" value="P:proteolysis"/>
    <property type="evidence" value="ECO:0007669"/>
    <property type="project" value="InterPro"/>
</dbReference>
<dbReference type="InterPro" id="IPR011009">
    <property type="entry name" value="Kinase-like_dom_sf"/>
</dbReference>
<name>A0A6A6TRF7_9PLEO</name>
<dbReference type="InterPro" id="IPR011600">
    <property type="entry name" value="Pept_C14_caspase"/>
</dbReference>
<dbReference type="AlphaFoldDB" id="A0A6A6TRF7"/>
<gene>
    <name evidence="2" type="ORF">K491DRAFT_673538</name>
</gene>
<dbReference type="PANTHER" id="PTHR37542">
    <property type="entry name" value="HELO DOMAIN-CONTAINING PROTEIN-RELATED"/>
    <property type="match status" value="1"/>
</dbReference>
<evidence type="ECO:0000259" key="1">
    <source>
        <dbReference type="Pfam" id="PF00656"/>
    </source>
</evidence>
<keyword evidence="3" id="KW-1185">Reference proteome</keyword>
<dbReference type="SUPFAM" id="SSF56112">
    <property type="entry name" value="Protein kinase-like (PK-like)"/>
    <property type="match status" value="1"/>
</dbReference>
<dbReference type="EMBL" id="MU004291">
    <property type="protein sequence ID" value="KAF2662016.1"/>
    <property type="molecule type" value="Genomic_DNA"/>
</dbReference>
<dbReference type="Gene3D" id="3.40.50.1460">
    <property type="match status" value="1"/>
</dbReference>
<evidence type="ECO:0000313" key="3">
    <source>
        <dbReference type="Proteomes" id="UP000799324"/>
    </source>
</evidence>